<dbReference type="PANTHER" id="PTHR23542">
    <property type="match status" value="1"/>
</dbReference>
<evidence type="ECO:0000256" key="1">
    <source>
        <dbReference type="SAM" id="Phobius"/>
    </source>
</evidence>
<dbReference type="EMBL" id="JANUGQ010000040">
    <property type="protein sequence ID" value="MCS0639657.1"/>
    <property type="molecule type" value="Genomic_DNA"/>
</dbReference>
<feature type="transmembrane region" description="Helical" evidence="1">
    <location>
        <begin position="21"/>
        <end position="39"/>
    </location>
</feature>
<feature type="transmembrane region" description="Helical" evidence="1">
    <location>
        <begin position="367"/>
        <end position="389"/>
    </location>
</feature>
<proteinExistence type="predicted"/>
<feature type="transmembrane region" description="Helical" evidence="1">
    <location>
        <begin position="280"/>
        <end position="308"/>
    </location>
</feature>
<feature type="transmembrane region" description="Helical" evidence="1">
    <location>
        <begin position="45"/>
        <end position="65"/>
    </location>
</feature>
<dbReference type="InterPro" id="IPR036259">
    <property type="entry name" value="MFS_trans_sf"/>
</dbReference>
<feature type="transmembrane region" description="Helical" evidence="1">
    <location>
        <begin position="77"/>
        <end position="97"/>
    </location>
</feature>
<dbReference type="Pfam" id="PF07690">
    <property type="entry name" value="MFS_1"/>
    <property type="match status" value="1"/>
</dbReference>
<sequence length="399" mass="39931">MIKRWRGVLSHPYATRLVLTNLAVRVSAGAVVLSLVLFLEDARGSFAAAGAVAGAYGIGTALGSPPIGRLIDRHGQTWTLIGSALLHGLALLLVVAVPTAPLAVLSALGAVAGAARPAVPACVRSLWIELLTDEADRRASYRLESVVLELGFILGPVFAGGLVAVLPAAWPVVSSALIAVVATLVFAATPPSRAWRGTGHAERGLTGPLRSPALLSLLTSRAALGVTIGAVQVGAAAAATAGGRSGVSGVLLGGFALGSLIGGTLLVVPRDALALTRSYLVFSLAMAAGLVPLLIPAQLWVLVALFAVAGLSMAPLNAAAYEITDLTAPPGTGTEARIWTSTATAGGTALGSAAAGPLVDAAVPRTAFLLALAGALLAAVIAVATRSLLRDRVAGTLVR</sequence>
<keyword evidence="1" id="KW-1133">Transmembrane helix</keyword>
<accession>A0ABT2CQE1</accession>
<reference evidence="2" key="1">
    <citation type="submission" date="2022-08" db="EMBL/GenBank/DDBJ databases">
        <authorList>
            <person name="Somphong A."/>
            <person name="Phongsopitanun W."/>
        </authorList>
    </citation>
    <scope>NUCLEOTIDE SEQUENCE</scope>
    <source>
        <strain evidence="2">LP05-1</strain>
    </source>
</reference>
<gene>
    <name evidence="2" type="ORF">NX801_29275</name>
</gene>
<evidence type="ECO:0000313" key="3">
    <source>
        <dbReference type="Proteomes" id="UP001431313"/>
    </source>
</evidence>
<dbReference type="Gene3D" id="1.20.1250.20">
    <property type="entry name" value="MFS general substrate transporter like domains"/>
    <property type="match status" value="1"/>
</dbReference>
<protein>
    <submittedName>
        <fullName evidence="2">MFS transporter</fullName>
    </submittedName>
</protein>
<dbReference type="RefSeq" id="WP_258790984.1">
    <property type="nucleotide sequence ID" value="NZ_JANUGQ010000040.1"/>
</dbReference>
<comment type="caution">
    <text evidence="2">The sequence shown here is derived from an EMBL/GenBank/DDBJ whole genome shotgun (WGS) entry which is preliminary data.</text>
</comment>
<evidence type="ECO:0000313" key="2">
    <source>
        <dbReference type="EMBL" id="MCS0639657.1"/>
    </source>
</evidence>
<feature type="transmembrane region" description="Helical" evidence="1">
    <location>
        <begin position="103"/>
        <end position="126"/>
    </location>
</feature>
<organism evidence="2 3">
    <name type="scientific">Streptomyces pyxinae</name>
    <dbReference type="NCBI Taxonomy" id="2970734"/>
    <lineage>
        <taxon>Bacteria</taxon>
        <taxon>Bacillati</taxon>
        <taxon>Actinomycetota</taxon>
        <taxon>Actinomycetes</taxon>
        <taxon>Kitasatosporales</taxon>
        <taxon>Streptomycetaceae</taxon>
        <taxon>Streptomyces</taxon>
    </lineage>
</organism>
<name>A0ABT2CQE1_9ACTN</name>
<keyword evidence="3" id="KW-1185">Reference proteome</keyword>
<keyword evidence="1" id="KW-0472">Membrane</keyword>
<dbReference type="InterPro" id="IPR011701">
    <property type="entry name" value="MFS"/>
</dbReference>
<feature type="transmembrane region" description="Helical" evidence="1">
    <location>
        <begin position="247"/>
        <end position="268"/>
    </location>
</feature>
<dbReference type="Proteomes" id="UP001431313">
    <property type="component" value="Unassembled WGS sequence"/>
</dbReference>
<dbReference type="SUPFAM" id="SSF103473">
    <property type="entry name" value="MFS general substrate transporter"/>
    <property type="match status" value="1"/>
</dbReference>
<feature type="transmembrane region" description="Helical" evidence="1">
    <location>
        <begin position="172"/>
        <end position="192"/>
    </location>
</feature>
<feature type="transmembrane region" description="Helical" evidence="1">
    <location>
        <begin position="146"/>
        <end position="166"/>
    </location>
</feature>
<keyword evidence="1" id="KW-0812">Transmembrane</keyword>
<feature type="transmembrane region" description="Helical" evidence="1">
    <location>
        <begin position="213"/>
        <end position="235"/>
    </location>
</feature>
<dbReference type="PANTHER" id="PTHR23542:SF1">
    <property type="entry name" value="MAJOR FACILITATOR SUPERFAMILY (MFS) PROFILE DOMAIN-CONTAINING PROTEIN"/>
    <property type="match status" value="1"/>
</dbReference>